<proteinExistence type="predicted"/>
<dbReference type="Proteomes" id="UP000754495">
    <property type="component" value="Unassembled WGS sequence"/>
</dbReference>
<evidence type="ECO:0000313" key="2">
    <source>
        <dbReference type="Proteomes" id="UP000754495"/>
    </source>
</evidence>
<organism evidence="1 2">
    <name type="scientific">Amycolatopsis viridis</name>
    <dbReference type="NCBI Taxonomy" id="185678"/>
    <lineage>
        <taxon>Bacteria</taxon>
        <taxon>Bacillati</taxon>
        <taxon>Actinomycetota</taxon>
        <taxon>Actinomycetes</taxon>
        <taxon>Pseudonocardiales</taxon>
        <taxon>Pseudonocardiaceae</taxon>
        <taxon>Amycolatopsis</taxon>
    </lineage>
</organism>
<evidence type="ECO:0000313" key="1">
    <source>
        <dbReference type="EMBL" id="NIH81989.1"/>
    </source>
</evidence>
<comment type="caution">
    <text evidence="1">The sequence shown here is derived from an EMBL/GenBank/DDBJ whole genome shotgun (WGS) entry which is preliminary data.</text>
</comment>
<dbReference type="RefSeq" id="WP_208400245.1">
    <property type="nucleotide sequence ID" value="NZ_JAANOU010000001.1"/>
</dbReference>
<name>A0ABX0T270_9PSEU</name>
<accession>A0ABX0T270</accession>
<reference evidence="1 2" key="1">
    <citation type="submission" date="2020-03" db="EMBL/GenBank/DDBJ databases">
        <title>Sequencing the genomes of 1000 actinobacteria strains.</title>
        <authorList>
            <person name="Klenk H.-P."/>
        </authorList>
    </citation>
    <scope>NUCLEOTIDE SEQUENCE [LARGE SCALE GENOMIC DNA]</scope>
    <source>
        <strain evidence="1 2">DSM 45668</strain>
    </source>
</reference>
<keyword evidence="2" id="KW-1185">Reference proteome</keyword>
<protein>
    <submittedName>
        <fullName evidence="1">Uncharacterized protein</fullName>
    </submittedName>
</protein>
<dbReference type="EMBL" id="JAANOU010000001">
    <property type="protein sequence ID" value="NIH81989.1"/>
    <property type="molecule type" value="Genomic_DNA"/>
</dbReference>
<gene>
    <name evidence="1" type="ORF">FHX46_004519</name>
</gene>
<sequence>MLAGTGQGMGQFGGLTSINAAVPANRLAEATAAQNVGGYPPAAILPLAAGFPSDAIVWPPRPRRSGSS</sequence>